<dbReference type="SUPFAM" id="SSF88659">
    <property type="entry name" value="Sigma3 and sigma4 domains of RNA polymerase sigma factors"/>
    <property type="match status" value="1"/>
</dbReference>
<dbReference type="PANTHER" id="PTHR43133">
    <property type="entry name" value="RNA POLYMERASE ECF-TYPE SIGMA FACTO"/>
    <property type="match status" value="1"/>
</dbReference>
<evidence type="ECO:0000313" key="8">
    <source>
        <dbReference type="Proteomes" id="UP001230220"/>
    </source>
</evidence>
<protein>
    <submittedName>
        <fullName evidence="7">RNA polymerase sigma factor (Sigma-70 family)</fullName>
    </submittedName>
</protein>
<organism evidence="7 8">
    <name type="scientific">Breznakia pachnodae</name>
    <dbReference type="NCBI Taxonomy" id="265178"/>
    <lineage>
        <taxon>Bacteria</taxon>
        <taxon>Bacillati</taxon>
        <taxon>Bacillota</taxon>
        <taxon>Erysipelotrichia</taxon>
        <taxon>Erysipelotrichales</taxon>
        <taxon>Erysipelotrichaceae</taxon>
        <taxon>Breznakia</taxon>
    </lineage>
</organism>
<comment type="caution">
    <text evidence="7">The sequence shown here is derived from an EMBL/GenBank/DDBJ whole genome shotgun (WGS) entry which is preliminary data.</text>
</comment>
<keyword evidence="2" id="KW-0805">Transcription regulation</keyword>
<name>A0ABU0DYM9_9FIRM</name>
<dbReference type="InterPro" id="IPR039425">
    <property type="entry name" value="RNA_pol_sigma-70-like"/>
</dbReference>
<keyword evidence="3" id="KW-0731">Sigma factor</keyword>
<dbReference type="Pfam" id="PF08281">
    <property type="entry name" value="Sigma70_r4_2"/>
    <property type="match status" value="1"/>
</dbReference>
<evidence type="ECO:0000259" key="5">
    <source>
        <dbReference type="Pfam" id="PF04542"/>
    </source>
</evidence>
<keyword evidence="4" id="KW-0804">Transcription</keyword>
<dbReference type="RefSeq" id="WP_307404875.1">
    <property type="nucleotide sequence ID" value="NZ_JAUSUR010000001.1"/>
</dbReference>
<dbReference type="CDD" id="cd06171">
    <property type="entry name" value="Sigma70_r4"/>
    <property type="match status" value="1"/>
</dbReference>
<dbReference type="PANTHER" id="PTHR43133:SF51">
    <property type="entry name" value="RNA POLYMERASE SIGMA FACTOR"/>
    <property type="match status" value="1"/>
</dbReference>
<evidence type="ECO:0000256" key="1">
    <source>
        <dbReference type="ARBA" id="ARBA00010641"/>
    </source>
</evidence>
<dbReference type="Pfam" id="PF04542">
    <property type="entry name" value="Sigma70_r2"/>
    <property type="match status" value="1"/>
</dbReference>
<dbReference type="SUPFAM" id="SSF88946">
    <property type="entry name" value="Sigma2 domain of RNA polymerase sigma factors"/>
    <property type="match status" value="1"/>
</dbReference>
<gene>
    <name evidence="7" type="ORF">J2S15_000345</name>
</gene>
<sequence length="445" mass="49766">MSRLRNEEIQKFLDGDDSIFPEIFGKYQNKIYYLAVNILHNEADSEEAIQNTFIEVIANRSALRDVRAFNVWLYRIAYHNTLDIYRKNKRGAFTKDGESIIENYSDKKGDSGDAVRKKTILEAVQKEIDGLPEDMREVCLLRFVGECSIEEIADIMGVPVGTVKSRLHRAKKQLKTGLSNRQVTPAVYLSFTFTPLMFKLYNSLVAQESMDPNSRAKVARVIENATGVTAGVAAVGTGLFTGFGASIISVGLILGAFGTYTFLNPAVEAVSKPVAQLKDIGYLKELTNEDLQIVLSFDEQPDIKDIKVVLSDSEEEIKLTNEDDYNYAFIVNKNGTYNVQYRDVSQELVIDNIDKESPVLTSLTKEDGLLKILASDNLSGIDFEKSYVQEGDNIFGLIQIGTSSAYLEDAVEEEAKLYLYDKTGNYQVYKINSKEVSLIDSNTVN</sequence>
<dbReference type="InterPro" id="IPR013249">
    <property type="entry name" value="RNA_pol_sigma70_r4_t2"/>
</dbReference>
<dbReference type="Gene3D" id="1.10.1740.10">
    <property type="match status" value="1"/>
</dbReference>
<dbReference type="Gene3D" id="1.10.10.10">
    <property type="entry name" value="Winged helix-like DNA-binding domain superfamily/Winged helix DNA-binding domain"/>
    <property type="match status" value="1"/>
</dbReference>
<evidence type="ECO:0000256" key="3">
    <source>
        <dbReference type="ARBA" id="ARBA00023082"/>
    </source>
</evidence>
<dbReference type="InterPro" id="IPR013324">
    <property type="entry name" value="RNA_pol_sigma_r3/r4-like"/>
</dbReference>
<dbReference type="InterPro" id="IPR007627">
    <property type="entry name" value="RNA_pol_sigma70_r2"/>
</dbReference>
<reference evidence="7 8" key="1">
    <citation type="submission" date="2023-07" db="EMBL/GenBank/DDBJ databases">
        <title>Genomic Encyclopedia of Type Strains, Phase IV (KMG-IV): sequencing the most valuable type-strain genomes for metagenomic binning, comparative biology and taxonomic classification.</title>
        <authorList>
            <person name="Goeker M."/>
        </authorList>
    </citation>
    <scope>NUCLEOTIDE SEQUENCE [LARGE SCALE GENOMIC DNA]</scope>
    <source>
        <strain evidence="7 8">DSM 16784</strain>
    </source>
</reference>
<feature type="domain" description="RNA polymerase sigma-70 region 2" evidence="5">
    <location>
        <begin position="24"/>
        <end position="90"/>
    </location>
</feature>
<proteinExistence type="inferred from homology"/>
<keyword evidence="8" id="KW-1185">Reference proteome</keyword>
<dbReference type="InterPro" id="IPR013325">
    <property type="entry name" value="RNA_pol_sigma_r2"/>
</dbReference>
<dbReference type="InterPro" id="IPR014284">
    <property type="entry name" value="RNA_pol_sigma-70_dom"/>
</dbReference>
<comment type="similarity">
    <text evidence="1">Belongs to the sigma-70 factor family. ECF subfamily.</text>
</comment>
<evidence type="ECO:0000259" key="6">
    <source>
        <dbReference type="Pfam" id="PF08281"/>
    </source>
</evidence>
<feature type="domain" description="RNA polymerase sigma factor 70 region 4 type 2" evidence="6">
    <location>
        <begin position="122"/>
        <end position="174"/>
    </location>
</feature>
<evidence type="ECO:0000256" key="2">
    <source>
        <dbReference type="ARBA" id="ARBA00023015"/>
    </source>
</evidence>
<dbReference type="NCBIfam" id="TIGR02937">
    <property type="entry name" value="sigma70-ECF"/>
    <property type="match status" value="1"/>
</dbReference>
<evidence type="ECO:0000313" key="7">
    <source>
        <dbReference type="EMBL" id="MDQ0359614.1"/>
    </source>
</evidence>
<evidence type="ECO:0000256" key="4">
    <source>
        <dbReference type="ARBA" id="ARBA00023163"/>
    </source>
</evidence>
<dbReference type="Proteomes" id="UP001230220">
    <property type="component" value="Unassembled WGS sequence"/>
</dbReference>
<accession>A0ABU0DYM9</accession>
<dbReference type="EMBL" id="JAUSUR010000001">
    <property type="protein sequence ID" value="MDQ0359614.1"/>
    <property type="molecule type" value="Genomic_DNA"/>
</dbReference>
<dbReference type="InterPro" id="IPR036388">
    <property type="entry name" value="WH-like_DNA-bd_sf"/>
</dbReference>